<reference evidence="5 6" key="1">
    <citation type="submission" date="2014-03" db="EMBL/GenBank/DDBJ databases">
        <title>Genomics of Bifidobacteria.</title>
        <authorList>
            <person name="Ventura M."/>
            <person name="Milani C."/>
            <person name="Lugli G.A."/>
        </authorList>
    </citation>
    <scope>NUCLEOTIDE SEQUENCE [LARGE SCALE GENOMIC DNA]</scope>
    <source>
        <strain evidence="5 6">DSM 23967</strain>
    </source>
</reference>
<dbReference type="AlphaFoldDB" id="A0A087D9I4"/>
<accession>A0A087D9I4</accession>
<evidence type="ECO:0000256" key="2">
    <source>
        <dbReference type="ARBA" id="ARBA00022603"/>
    </source>
</evidence>
<dbReference type="PANTHER" id="PTHR44942">
    <property type="entry name" value="METHYLTRANSF_11 DOMAIN-CONTAINING PROTEIN"/>
    <property type="match status" value="1"/>
</dbReference>
<evidence type="ECO:0000259" key="4">
    <source>
        <dbReference type="Pfam" id="PF08241"/>
    </source>
</evidence>
<dbReference type="PANTHER" id="PTHR44942:SF4">
    <property type="entry name" value="METHYLTRANSFERASE TYPE 11 DOMAIN-CONTAINING PROTEIN"/>
    <property type="match status" value="1"/>
</dbReference>
<protein>
    <submittedName>
        <fullName evidence="5">FkbM family methyltransferase</fullName>
    </submittedName>
</protein>
<dbReference type="InterPro" id="IPR029063">
    <property type="entry name" value="SAM-dependent_MTases_sf"/>
</dbReference>
<dbReference type="Proteomes" id="UP000029066">
    <property type="component" value="Unassembled WGS sequence"/>
</dbReference>
<dbReference type="InterPro" id="IPR051052">
    <property type="entry name" value="Diverse_substrate_MTase"/>
</dbReference>
<organism evidence="5 6">
    <name type="scientific">Bifidobacterium saguini DSM 23967</name>
    <dbReference type="NCBI Taxonomy" id="1437607"/>
    <lineage>
        <taxon>Bacteria</taxon>
        <taxon>Bacillati</taxon>
        <taxon>Actinomycetota</taxon>
        <taxon>Actinomycetes</taxon>
        <taxon>Bifidobacteriales</taxon>
        <taxon>Bifidobacteriaceae</taxon>
        <taxon>Bifidobacterium</taxon>
    </lineage>
</organism>
<dbReference type="Gene3D" id="3.40.50.150">
    <property type="entry name" value="Vaccinia Virus protein VP39"/>
    <property type="match status" value="1"/>
</dbReference>
<dbReference type="GO" id="GO:0008757">
    <property type="term" value="F:S-adenosylmethionine-dependent methyltransferase activity"/>
    <property type="evidence" value="ECO:0007669"/>
    <property type="project" value="InterPro"/>
</dbReference>
<dbReference type="EMBL" id="JGZN01000008">
    <property type="protein sequence ID" value="KFI92184.1"/>
    <property type="molecule type" value="Genomic_DNA"/>
</dbReference>
<dbReference type="CDD" id="cd02440">
    <property type="entry name" value="AdoMet_MTases"/>
    <property type="match status" value="1"/>
</dbReference>
<evidence type="ECO:0000256" key="1">
    <source>
        <dbReference type="ARBA" id="ARBA00008361"/>
    </source>
</evidence>
<keyword evidence="2 5" id="KW-0489">Methyltransferase</keyword>
<dbReference type="Pfam" id="PF08241">
    <property type="entry name" value="Methyltransf_11"/>
    <property type="match status" value="1"/>
</dbReference>
<dbReference type="InterPro" id="IPR013216">
    <property type="entry name" value="Methyltransf_11"/>
</dbReference>
<proteinExistence type="inferred from homology"/>
<dbReference type="RefSeq" id="WP_081890041.1">
    <property type="nucleotide sequence ID" value="NZ_JDUT01000004.1"/>
</dbReference>
<evidence type="ECO:0000256" key="3">
    <source>
        <dbReference type="ARBA" id="ARBA00022679"/>
    </source>
</evidence>
<comment type="similarity">
    <text evidence="1">Belongs to the methyltransferase superfamily.</text>
</comment>
<gene>
    <name evidence="5" type="ORF">BISA_0580</name>
</gene>
<keyword evidence="3 5" id="KW-0808">Transferase</keyword>
<dbReference type="GO" id="GO:0032259">
    <property type="term" value="P:methylation"/>
    <property type="evidence" value="ECO:0007669"/>
    <property type="project" value="UniProtKB-KW"/>
</dbReference>
<comment type="caution">
    <text evidence="5">The sequence shown here is derived from an EMBL/GenBank/DDBJ whole genome shotgun (WGS) entry which is preliminary data.</text>
</comment>
<dbReference type="OrthoDB" id="9797252at2"/>
<sequence>MEQTKFHGKARVYAKGRPGYPATVIRYIDDLMRRELGETARENATIADIGAGTGKFTSVIAGLGLPVHAVEPDADMRTELVQHMREFANVTVHDGTADYTGLPAQSVDVITVAQAMHWFNPDRFSAECQRIARDGRYLLVSLYNVTSFDSALREDQHDEDGDIITGSIRHFEDTTAAFFQNPKLHTFPNPIHYTRKSWQAYMDSHSHSPLPTDQDYASYRSWVNTLFDQRATNGIMTDDTVCMVASELVRFGI</sequence>
<dbReference type="STRING" id="1437607.BISA_0580"/>
<feature type="domain" description="Methyltransferase type 11" evidence="4">
    <location>
        <begin position="48"/>
        <end position="139"/>
    </location>
</feature>
<evidence type="ECO:0000313" key="6">
    <source>
        <dbReference type="Proteomes" id="UP000029066"/>
    </source>
</evidence>
<dbReference type="SUPFAM" id="SSF53335">
    <property type="entry name" value="S-adenosyl-L-methionine-dependent methyltransferases"/>
    <property type="match status" value="1"/>
</dbReference>
<evidence type="ECO:0000313" key="5">
    <source>
        <dbReference type="EMBL" id="KFI92184.1"/>
    </source>
</evidence>
<name>A0A087D9I4_9BIFI</name>